<dbReference type="OrthoDB" id="5592973at2"/>
<name>A0A1H9GMI0_9GAMM</name>
<dbReference type="Pfam" id="PF09493">
    <property type="entry name" value="DUF2389"/>
    <property type="match status" value="1"/>
</dbReference>
<dbReference type="InterPro" id="IPR012663">
    <property type="entry name" value="CHP02450_Tryp"/>
</dbReference>
<evidence type="ECO:0000313" key="2">
    <source>
        <dbReference type="Proteomes" id="UP000198749"/>
    </source>
</evidence>
<organism evidence="1 2">
    <name type="scientific">Amphritea atlantica</name>
    <dbReference type="NCBI Taxonomy" id="355243"/>
    <lineage>
        <taxon>Bacteria</taxon>
        <taxon>Pseudomonadati</taxon>
        <taxon>Pseudomonadota</taxon>
        <taxon>Gammaproteobacteria</taxon>
        <taxon>Oceanospirillales</taxon>
        <taxon>Oceanospirillaceae</taxon>
        <taxon>Amphritea</taxon>
    </lineage>
</organism>
<dbReference type="Proteomes" id="UP000198749">
    <property type="component" value="Unassembled WGS sequence"/>
</dbReference>
<dbReference type="STRING" id="355243.SAMN03080615_01774"/>
<evidence type="ECO:0000313" key="1">
    <source>
        <dbReference type="EMBL" id="SEQ51270.1"/>
    </source>
</evidence>
<evidence type="ECO:0008006" key="3">
    <source>
        <dbReference type="Google" id="ProtNLM"/>
    </source>
</evidence>
<sequence>MAERNRFNPSKLHLSKWTAVEPHNKEKHFLVTKLLKDDDGVVQQCVLEAVISHREHVIHWQILADSDHWKQGWC</sequence>
<keyword evidence="2" id="KW-1185">Reference proteome</keyword>
<proteinExistence type="predicted"/>
<dbReference type="EMBL" id="FOGB01000004">
    <property type="protein sequence ID" value="SEQ51270.1"/>
    <property type="molecule type" value="Genomic_DNA"/>
</dbReference>
<dbReference type="AlphaFoldDB" id="A0A1H9GMI0"/>
<dbReference type="RefSeq" id="WP_091356763.1">
    <property type="nucleotide sequence ID" value="NZ_FOGB01000004.1"/>
</dbReference>
<protein>
    <recommendedName>
        <fullName evidence="3">TIGR02450 family Trp-rich protein</fullName>
    </recommendedName>
</protein>
<dbReference type="NCBIfam" id="TIGR02450">
    <property type="entry name" value="TIGR02450 family Trp-rich protein"/>
    <property type="match status" value="1"/>
</dbReference>
<gene>
    <name evidence="1" type="ORF">SAMN03080615_01774</name>
</gene>
<reference evidence="2" key="1">
    <citation type="submission" date="2016-10" db="EMBL/GenBank/DDBJ databases">
        <authorList>
            <person name="Varghese N."/>
            <person name="Submissions S."/>
        </authorList>
    </citation>
    <scope>NUCLEOTIDE SEQUENCE [LARGE SCALE GENOMIC DNA]</scope>
    <source>
        <strain evidence="2">DSM 18887</strain>
    </source>
</reference>
<accession>A0A1H9GMI0</accession>